<keyword evidence="3 8" id="KW-0245">EGF-like domain</keyword>
<name>A0AAY4ADK5_9TELE</name>
<dbReference type="Pfam" id="PF01825">
    <property type="entry name" value="GPS"/>
    <property type="match status" value="1"/>
</dbReference>
<dbReference type="CDD" id="cd00054">
    <property type="entry name" value="EGF_CA"/>
    <property type="match status" value="1"/>
</dbReference>
<evidence type="ECO:0000256" key="1">
    <source>
        <dbReference type="ARBA" id="ARBA00004651"/>
    </source>
</evidence>
<evidence type="ECO:0000256" key="9">
    <source>
        <dbReference type="SAM" id="Phobius"/>
    </source>
</evidence>
<keyword evidence="4 9" id="KW-0812">Transmembrane</keyword>
<proteinExistence type="predicted"/>
<keyword evidence="5 9" id="KW-1133">Transmembrane helix</keyword>
<feature type="transmembrane region" description="Helical" evidence="9">
    <location>
        <begin position="411"/>
        <end position="437"/>
    </location>
</feature>
<dbReference type="PROSITE" id="PS50026">
    <property type="entry name" value="EGF_3"/>
    <property type="match status" value="1"/>
</dbReference>
<evidence type="ECO:0000256" key="5">
    <source>
        <dbReference type="ARBA" id="ARBA00022989"/>
    </source>
</evidence>
<evidence type="ECO:0000256" key="6">
    <source>
        <dbReference type="ARBA" id="ARBA00023136"/>
    </source>
</evidence>
<dbReference type="InterPro" id="IPR046338">
    <property type="entry name" value="GAIN_dom_sf"/>
</dbReference>
<evidence type="ECO:0000256" key="3">
    <source>
        <dbReference type="ARBA" id="ARBA00022536"/>
    </source>
</evidence>
<evidence type="ECO:0000256" key="7">
    <source>
        <dbReference type="ARBA" id="ARBA00023157"/>
    </source>
</evidence>
<dbReference type="SMART" id="SM00179">
    <property type="entry name" value="EGF_CA"/>
    <property type="match status" value="1"/>
</dbReference>
<dbReference type="Ensembl" id="ENSDCDT00010005513.1">
    <property type="protein sequence ID" value="ENSDCDP00010005326.1"/>
    <property type="gene ID" value="ENSDCDG00010002337.1"/>
</dbReference>
<sequence length="481" mass="51217">MQGGYQCNCPEGTLLGFSGSFMTCNNMTQGSGNCQGPSCALDNLLAGLQNLTAAVLPPNVVAVLLNTLSEKFGEIVSTTANDPTTLVTSMVTESLVSTLVKPTDTQDIGNLTTNTSDIDECSLGACSSSNNCMNTQGGYQCNCPEGTLLGFSGSFMTCNNMTQGSGNCQGPLCALDNLLAGLQNLKAAVLPPNVVAVLLNTLSEKFGKIVSSTAKDPMTLVTYGDQMLQVAESLVSTLVRPTDTQDISNLTTNTSEIQILSIGKATTVNGSSDLSDTYASLSIDLLGIAKKNNGSASVSFIIYHDMNTILGADLFHTENVTRKVMMSKVVSASLPKTQNKTLSSPVHFNFTYDQALAPNCTLSCVYWNVSSWVTDGCKVTAISASSAVCMCEHLSTFALIMEQDPLPEPNWMNLLNTVAVLVGIACLALAALTFVLCQRNPRVNNTARLNLCISLLLAHGLFLLVQYFLDFIRPRQVRWPP</sequence>
<reference evidence="12 13" key="1">
    <citation type="submission" date="2020-06" db="EMBL/GenBank/DDBJ databases">
        <authorList>
            <consortium name="Wellcome Sanger Institute Data Sharing"/>
        </authorList>
    </citation>
    <scope>NUCLEOTIDE SEQUENCE [LARGE SCALE GENOMIC DNA]</scope>
</reference>
<reference evidence="12" key="3">
    <citation type="submission" date="2025-09" db="UniProtKB">
        <authorList>
            <consortium name="Ensembl"/>
        </authorList>
    </citation>
    <scope>IDENTIFICATION</scope>
</reference>
<dbReference type="InterPro" id="IPR057244">
    <property type="entry name" value="GAIN_B"/>
</dbReference>
<dbReference type="PROSITE" id="PS00010">
    <property type="entry name" value="ASX_HYDROXYL"/>
    <property type="match status" value="1"/>
</dbReference>
<dbReference type="PANTHER" id="PTHR12011:SF469">
    <property type="entry name" value="ADHESION G PROTEIN-COUPLED RECEPTOR E1-RELATED"/>
    <property type="match status" value="1"/>
</dbReference>
<dbReference type="InterPro" id="IPR000742">
    <property type="entry name" value="EGF"/>
</dbReference>
<evidence type="ECO:0000259" key="10">
    <source>
        <dbReference type="PROSITE" id="PS50026"/>
    </source>
</evidence>
<evidence type="ECO:0000256" key="8">
    <source>
        <dbReference type="PROSITE-ProRule" id="PRU00076"/>
    </source>
</evidence>
<feature type="domain" description="GAIN-B" evidence="11">
    <location>
        <begin position="258"/>
        <end position="407"/>
    </location>
</feature>
<dbReference type="Gene3D" id="2.60.220.50">
    <property type="match status" value="1"/>
</dbReference>
<comment type="caution">
    <text evidence="8">Lacks conserved residue(s) required for the propagation of feature annotation.</text>
</comment>
<keyword evidence="13" id="KW-1185">Reference proteome</keyword>
<keyword evidence="6 9" id="KW-0472">Membrane</keyword>
<keyword evidence="7" id="KW-1015">Disulfide bond</keyword>
<accession>A0AAY4ADK5</accession>
<dbReference type="PROSITE" id="PS50221">
    <property type="entry name" value="GAIN_B"/>
    <property type="match status" value="1"/>
</dbReference>
<dbReference type="GO" id="GO:0004930">
    <property type="term" value="F:G protein-coupled receptor activity"/>
    <property type="evidence" value="ECO:0007669"/>
    <property type="project" value="TreeGrafter"/>
</dbReference>
<organism evidence="12 13">
    <name type="scientific">Denticeps clupeoides</name>
    <name type="common">denticle herring</name>
    <dbReference type="NCBI Taxonomy" id="299321"/>
    <lineage>
        <taxon>Eukaryota</taxon>
        <taxon>Metazoa</taxon>
        <taxon>Chordata</taxon>
        <taxon>Craniata</taxon>
        <taxon>Vertebrata</taxon>
        <taxon>Euteleostomi</taxon>
        <taxon>Actinopterygii</taxon>
        <taxon>Neopterygii</taxon>
        <taxon>Teleostei</taxon>
        <taxon>Clupei</taxon>
        <taxon>Clupeiformes</taxon>
        <taxon>Denticipitoidei</taxon>
        <taxon>Denticipitidae</taxon>
        <taxon>Denticeps</taxon>
    </lineage>
</organism>
<dbReference type="Proteomes" id="UP000694580">
    <property type="component" value="Chromosome 3"/>
</dbReference>
<dbReference type="Gene3D" id="2.10.25.10">
    <property type="entry name" value="Laminin"/>
    <property type="match status" value="1"/>
</dbReference>
<protein>
    <submittedName>
        <fullName evidence="12">Uncharacterized protein</fullName>
    </submittedName>
</protein>
<evidence type="ECO:0000256" key="4">
    <source>
        <dbReference type="ARBA" id="ARBA00022692"/>
    </source>
</evidence>
<dbReference type="GO" id="GO:0005886">
    <property type="term" value="C:plasma membrane"/>
    <property type="evidence" value="ECO:0007669"/>
    <property type="project" value="UniProtKB-SubCell"/>
</dbReference>
<evidence type="ECO:0000256" key="2">
    <source>
        <dbReference type="ARBA" id="ARBA00022475"/>
    </source>
</evidence>
<gene>
    <name evidence="12" type="primary">LAMP1</name>
</gene>
<dbReference type="InterPro" id="IPR000203">
    <property type="entry name" value="GPS"/>
</dbReference>
<dbReference type="SUPFAM" id="SSF57196">
    <property type="entry name" value="EGF/Laminin"/>
    <property type="match status" value="1"/>
</dbReference>
<feature type="domain" description="EGF-like" evidence="10">
    <location>
        <begin position="117"/>
        <end position="159"/>
    </location>
</feature>
<dbReference type="PROSITE" id="PS01187">
    <property type="entry name" value="EGF_CA"/>
    <property type="match status" value="1"/>
</dbReference>
<dbReference type="InterPro" id="IPR000152">
    <property type="entry name" value="EGF-type_Asp/Asn_hydroxyl_site"/>
</dbReference>
<reference evidence="12" key="2">
    <citation type="submission" date="2025-08" db="UniProtKB">
        <authorList>
            <consortium name="Ensembl"/>
        </authorList>
    </citation>
    <scope>IDENTIFICATION</scope>
</reference>
<dbReference type="Pfam" id="PF07645">
    <property type="entry name" value="EGF_CA"/>
    <property type="match status" value="1"/>
</dbReference>
<evidence type="ECO:0000313" key="13">
    <source>
        <dbReference type="Proteomes" id="UP000694580"/>
    </source>
</evidence>
<dbReference type="InterPro" id="IPR001881">
    <property type="entry name" value="EGF-like_Ca-bd_dom"/>
</dbReference>
<dbReference type="InterPro" id="IPR018097">
    <property type="entry name" value="EGF_Ca-bd_CS"/>
</dbReference>
<dbReference type="GO" id="GO:0007189">
    <property type="term" value="P:adenylate cyclase-activating G protein-coupled receptor signaling pathway"/>
    <property type="evidence" value="ECO:0007669"/>
    <property type="project" value="TreeGrafter"/>
</dbReference>
<evidence type="ECO:0000313" key="12">
    <source>
        <dbReference type="Ensembl" id="ENSDCDP00010005326.1"/>
    </source>
</evidence>
<dbReference type="GO" id="GO:0005509">
    <property type="term" value="F:calcium ion binding"/>
    <property type="evidence" value="ECO:0007669"/>
    <property type="project" value="InterPro"/>
</dbReference>
<dbReference type="Gene3D" id="1.20.1070.10">
    <property type="entry name" value="Rhodopsin 7-helix transmembrane proteins"/>
    <property type="match status" value="1"/>
</dbReference>
<comment type="subcellular location">
    <subcellularLocation>
        <location evidence="1">Cell membrane</location>
        <topology evidence="1">Multi-pass membrane protein</topology>
    </subcellularLocation>
</comment>
<feature type="transmembrane region" description="Helical" evidence="9">
    <location>
        <begin position="449"/>
        <end position="469"/>
    </location>
</feature>
<dbReference type="AlphaFoldDB" id="A0AAY4ADK5"/>
<dbReference type="GeneTree" id="ENSGT00940000163334"/>
<evidence type="ECO:0000259" key="11">
    <source>
        <dbReference type="PROSITE" id="PS50221"/>
    </source>
</evidence>
<dbReference type="InterPro" id="IPR049883">
    <property type="entry name" value="NOTCH1_EGF-like"/>
</dbReference>
<keyword evidence="2" id="KW-1003">Cell membrane</keyword>
<dbReference type="SMART" id="SM00303">
    <property type="entry name" value="GPS"/>
    <property type="match status" value="1"/>
</dbReference>
<dbReference type="PANTHER" id="PTHR12011">
    <property type="entry name" value="ADHESION G-PROTEIN COUPLED RECEPTOR"/>
    <property type="match status" value="1"/>
</dbReference>